<reference evidence="2" key="1">
    <citation type="submission" date="2019-07" db="EMBL/GenBank/DDBJ databases">
        <title>De Novo Assembly of kiwifruit Actinidia rufa.</title>
        <authorList>
            <person name="Sugita-Konishi S."/>
            <person name="Sato K."/>
            <person name="Mori E."/>
            <person name="Abe Y."/>
            <person name="Kisaki G."/>
            <person name="Hamano K."/>
            <person name="Suezawa K."/>
            <person name="Otani M."/>
            <person name="Fukuda T."/>
            <person name="Manabe T."/>
            <person name="Gomi K."/>
            <person name="Tabuchi M."/>
            <person name="Akimitsu K."/>
            <person name="Kataoka I."/>
        </authorList>
    </citation>
    <scope>NUCLEOTIDE SEQUENCE [LARGE SCALE GENOMIC DNA]</scope>
    <source>
        <strain evidence="2">cv. Fuchu</strain>
    </source>
</reference>
<evidence type="ECO:0008006" key="3">
    <source>
        <dbReference type="Google" id="ProtNLM"/>
    </source>
</evidence>
<evidence type="ECO:0000313" key="1">
    <source>
        <dbReference type="EMBL" id="GFS40280.1"/>
    </source>
</evidence>
<organism evidence="1 2">
    <name type="scientific">Actinidia rufa</name>
    <dbReference type="NCBI Taxonomy" id="165716"/>
    <lineage>
        <taxon>Eukaryota</taxon>
        <taxon>Viridiplantae</taxon>
        <taxon>Streptophyta</taxon>
        <taxon>Embryophyta</taxon>
        <taxon>Tracheophyta</taxon>
        <taxon>Spermatophyta</taxon>
        <taxon>Magnoliopsida</taxon>
        <taxon>eudicotyledons</taxon>
        <taxon>Gunneridae</taxon>
        <taxon>Pentapetalae</taxon>
        <taxon>asterids</taxon>
        <taxon>Ericales</taxon>
        <taxon>Actinidiaceae</taxon>
        <taxon>Actinidia</taxon>
    </lineage>
</organism>
<keyword evidence="2" id="KW-1185">Reference proteome</keyword>
<comment type="caution">
    <text evidence="1">The sequence shown here is derived from an EMBL/GenBank/DDBJ whole genome shotgun (WGS) entry which is preliminary data.</text>
</comment>
<dbReference type="Proteomes" id="UP000585474">
    <property type="component" value="Unassembled WGS sequence"/>
</dbReference>
<dbReference type="AlphaFoldDB" id="A0A7J0DS73"/>
<accession>A0A7J0DS73</accession>
<dbReference type="PANTHER" id="PTHR34427:SF5">
    <property type="entry name" value="DUF4283 DOMAIN-CONTAINING PROTEIN"/>
    <property type="match status" value="1"/>
</dbReference>
<dbReference type="PANTHER" id="PTHR34427">
    <property type="entry name" value="DUF4283 DOMAIN PROTEIN"/>
    <property type="match status" value="1"/>
</dbReference>
<proteinExistence type="predicted"/>
<dbReference type="OrthoDB" id="1744977at2759"/>
<name>A0A7J0DS73_9ERIC</name>
<dbReference type="EMBL" id="BJWL01000346">
    <property type="protein sequence ID" value="GFS40280.1"/>
    <property type="molecule type" value="Genomic_DNA"/>
</dbReference>
<gene>
    <name evidence="1" type="ORF">Acr_00g0067550</name>
</gene>
<evidence type="ECO:0000313" key="2">
    <source>
        <dbReference type="Proteomes" id="UP000585474"/>
    </source>
</evidence>
<protein>
    <recommendedName>
        <fullName evidence="3">DUF4283 domain-containing protein</fullName>
    </recommendedName>
</protein>
<sequence length="466" mass="52025">MGSSHEAMRAVKEMNGLWIWGRTLVANIARFGVQSKREHILIRKNNQTWNKESRGNGSRSIVRIQDQLRNLGQAHVLVRHMGGDMVVLTFKDLEERDSMFNKGKMAWLKEWFVESSEWENTKSNPCSRLVWLNCYGIPLHLWNLQTFSEIGKIWGEVIMLADDTMKNLSFAVGKVLISTTVMDSINKVVELENNGRISQIRVMEEQLVVNTVLNTDCACPGCQVEVPSLNQNLDEASVQFPIKMVNGGNARHNLPLIEEVAESANYQLEEVPSLLGPYPTKAEKVSCLVNINRMQIVLFTGSSGYEHTTRGSRLSDYSPAKGRGAATPYLDALMSNLALPNLSVVTPKDSTPPPFTEILDEKPKRKQRSIKDILGLSKSMKSKKGGRRGKHKCVVYRSAMAAVALSVSSEGITNRNRLLISESNAAWSITKILGTDYMGKDDEVISTIMVTDEEAELRAILQSQSK</sequence>